<reference evidence="2 3" key="1">
    <citation type="submission" date="2018-11" db="EMBL/GenBank/DDBJ databases">
        <title>Flavobacterium sp. nov., YIM 102701-2 draft genome.</title>
        <authorList>
            <person name="Li G."/>
            <person name="Jiang Y."/>
        </authorList>
    </citation>
    <scope>NUCLEOTIDE SEQUENCE [LARGE SCALE GENOMIC DNA]</scope>
    <source>
        <strain evidence="2 3">YIM 102701-2</strain>
    </source>
</reference>
<dbReference type="Pfam" id="PF18922">
    <property type="entry name" value="DUF5672"/>
    <property type="match status" value="1"/>
</dbReference>
<dbReference type="EMBL" id="RQVQ01000001">
    <property type="protein sequence ID" value="RRJ93254.1"/>
    <property type="molecule type" value="Genomic_DNA"/>
</dbReference>
<comment type="caution">
    <text evidence="2">The sequence shown here is derived from an EMBL/GenBank/DDBJ whole genome shotgun (WGS) entry which is preliminary data.</text>
</comment>
<dbReference type="InterPro" id="IPR043729">
    <property type="entry name" value="DUF5672"/>
</dbReference>
<keyword evidence="3" id="KW-1185">Reference proteome</keyword>
<dbReference type="OrthoDB" id="7391526at2"/>
<organism evidence="2 3">
    <name type="scientific">Paenimyroides tangerinum</name>
    <dbReference type="NCBI Taxonomy" id="2488728"/>
    <lineage>
        <taxon>Bacteria</taxon>
        <taxon>Pseudomonadati</taxon>
        <taxon>Bacteroidota</taxon>
        <taxon>Flavobacteriia</taxon>
        <taxon>Flavobacteriales</taxon>
        <taxon>Flavobacteriaceae</taxon>
        <taxon>Paenimyroides</taxon>
    </lineage>
</organism>
<evidence type="ECO:0000313" key="2">
    <source>
        <dbReference type="EMBL" id="RRJ93254.1"/>
    </source>
</evidence>
<dbReference type="AlphaFoldDB" id="A0A3P3WF04"/>
<sequence length="280" mass="33411">MDEIQKTRLRMNENKKSCIVIPVYQTKLNNTEIVSLNQTLSIFKNEQIFIVSPNSLNLESFLESYNLNTKNVIRFADDYFKNIDGYNKLLMDSIFYEKFLEYDYMLICQLDVFVFENQLTYWVNKNYDYIGAPWLDSEKSFFRDFSRNLNSLFRKIANKKQRSFEHLNQVGNGGFSLRNVSKHYEISLKEIDLISENIIKRPSNNYYIEDVFWSIQIPQKYSDFKIPNYIEALNFAFDRKPKLAFKLNSNKYPFACHGFNKPKVFDFWKTKIDALKKISI</sequence>
<dbReference type="Proteomes" id="UP000275719">
    <property type="component" value="Unassembled WGS sequence"/>
</dbReference>
<proteinExistence type="predicted"/>
<evidence type="ECO:0000313" key="3">
    <source>
        <dbReference type="Proteomes" id="UP000275719"/>
    </source>
</evidence>
<gene>
    <name evidence="2" type="ORF">EG240_00345</name>
</gene>
<protein>
    <recommendedName>
        <fullName evidence="1">DUF5672 domain-containing protein</fullName>
    </recommendedName>
</protein>
<dbReference type="RefSeq" id="WP_125016260.1">
    <property type="nucleotide sequence ID" value="NZ_RQVQ01000001.1"/>
</dbReference>
<name>A0A3P3WF04_9FLAO</name>
<accession>A0A3P3WF04</accession>
<evidence type="ECO:0000259" key="1">
    <source>
        <dbReference type="Pfam" id="PF18922"/>
    </source>
</evidence>
<feature type="domain" description="DUF5672" evidence="1">
    <location>
        <begin position="71"/>
        <end position="257"/>
    </location>
</feature>